<dbReference type="EMBL" id="FPHF01000039">
    <property type="protein sequence ID" value="SFV57232.1"/>
    <property type="molecule type" value="Genomic_DNA"/>
</dbReference>
<evidence type="ECO:0000256" key="1">
    <source>
        <dbReference type="SAM" id="MobiDB-lite"/>
    </source>
</evidence>
<reference evidence="2" key="1">
    <citation type="submission" date="2016-10" db="EMBL/GenBank/DDBJ databases">
        <authorList>
            <person name="de Groot N.N."/>
        </authorList>
    </citation>
    <scope>NUCLEOTIDE SEQUENCE</scope>
</reference>
<accession>A0A1W1BUW3</accession>
<dbReference type="AlphaFoldDB" id="A0A1W1BUW3"/>
<evidence type="ECO:0000313" key="2">
    <source>
        <dbReference type="EMBL" id="SFV57232.1"/>
    </source>
</evidence>
<sequence>MIDKDTQEYLKKDPYKHRNDAEYRKRRSGVLKKFPIDKKTFNKYNKKIIIKAR</sequence>
<feature type="region of interest" description="Disordered" evidence="1">
    <location>
        <begin position="1"/>
        <end position="20"/>
    </location>
</feature>
<proteinExistence type="predicted"/>
<organism evidence="2">
    <name type="scientific">hydrothermal vent metagenome</name>
    <dbReference type="NCBI Taxonomy" id="652676"/>
    <lineage>
        <taxon>unclassified sequences</taxon>
        <taxon>metagenomes</taxon>
        <taxon>ecological metagenomes</taxon>
    </lineage>
</organism>
<gene>
    <name evidence="2" type="ORF">MNB_SM-4-936</name>
</gene>
<name>A0A1W1BUW3_9ZZZZ</name>
<protein>
    <submittedName>
        <fullName evidence="2">Uncharacterized protein</fullName>
    </submittedName>
</protein>